<comment type="caution">
    <text evidence="1">The sequence shown here is derived from an EMBL/GenBank/DDBJ whole genome shotgun (WGS) entry which is preliminary data.</text>
</comment>
<dbReference type="EMBL" id="NSKB01000002">
    <property type="protein sequence ID" value="PAU78518.1"/>
    <property type="molecule type" value="Genomic_DNA"/>
</dbReference>
<dbReference type="Pfam" id="PF10832">
    <property type="entry name" value="YhfG"/>
    <property type="match status" value="1"/>
</dbReference>
<evidence type="ECO:0000313" key="2">
    <source>
        <dbReference type="Proteomes" id="UP000217771"/>
    </source>
</evidence>
<dbReference type="OrthoDB" id="6079489at2"/>
<accession>A0A2A2F0N9</accession>
<proteinExistence type="predicted"/>
<evidence type="ECO:0000313" key="1">
    <source>
        <dbReference type="EMBL" id="PAU78518.1"/>
    </source>
</evidence>
<gene>
    <name evidence="1" type="ORF">CK498_07405</name>
</gene>
<reference evidence="1 2" key="1">
    <citation type="submission" date="2017-08" db="EMBL/GenBank/DDBJ databases">
        <title>Halomonas alkalisoli sp. nov., isolated from saline alkaline soil.</title>
        <authorList>
            <person name="Wang D."/>
            <person name="Zhang G."/>
        </authorList>
    </citation>
    <scope>NUCLEOTIDE SEQUENCE [LARGE SCALE GENOMIC DNA]</scope>
    <source>
        <strain evidence="1 2">WRN001</strain>
    </source>
</reference>
<name>A0A2A2F0N9_9GAMM</name>
<dbReference type="RefSeq" id="WP_095620189.1">
    <property type="nucleotide sequence ID" value="NZ_NSKB01000002.1"/>
</dbReference>
<dbReference type="AlphaFoldDB" id="A0A2A2F0N9"/>
<protein>
    <submittedName>
        <fullName evidence="1">DUF2559 domain-containing protein</fullName>
    </submittedName>
</protein>
<sequence length="53" mass="5992">MPDISLKTKQAYFAKVKRANYQASMHLEGFTPSTARAKLTKEAILAKYSRSRS</sequence>
<keyword evidence="2" id="KW-1185">Reference proteome</keyword>
<organism evidence="1 2">
    <name type="scientific">Halomonas salipaludis</name>
    <dbReference type="NCBI Taxonomy" id="2032625"/>
    <lineage>
        <taxon>Bacteria</taxon>
        <taxon>Pseudomonadati</taxon>
        <taxon>Pseudomonadota</taxon>
        <taxon>Gammaproteobacteria</taxon>
        <taxon>Oceanospirillales</taxon>
        <taxon>Halomonadaceae</taxon>
        <taxon>Halomonas</taxon>
    </lineage>
</organism>
<dbReference type="InterPro" id="IPR022541">
    <property type="entry name" value="YhfG"/>
</dbReference>
<dbReference type="Proteomes" id="UP000217771">
    <property type="component" value="Unassembled WGS sequence"/>
</dbReference>